<feature type="transmembrane region" description="Helical" evidence="7">
    <location>
        <begin position="88"/>
        <end position="110"/>
    </location>
</feature>
<evidence type="ECO:0000256" key="3">
    <source>
        <dbReference type="ARBA" id="ARBA00022475"/>
    </source>
</evidence>
<dbReference type="GO" id="GO:0005886">
    <property type="term" value="C:plasma membrane"/>
    <property type="evidence" value="ECO:0007669"/>
    <property type="project" value="UniProtKB-SubCell"/>
</dbReference>
<evidence type="ECO:0000256" key="6">
    <source>
        <dbReference type="ARBA" id="ARBA00023136"/>
    </source>
</evidence>
<evidence type="ECO:0000256" key="2">
    <source>
        <dbReference type="ARBA" id="ARBA00022448"/>
    </source>
</evidence>
<protein>
    <submittedName>
        <fullName evidence="9">ABC-type nitrate/sulfonate/bicarbonate transport system, permease component</fullName>
    </submittedName>
</protein>
<keyword evidence="5 7" id="KW-1133">Transmembrane helix</keyword>
<dbReference type="InterPro" id="IPR035906">
    <property type="entry name" value="MetI-like_sf"/>
</dbReference>
<proteinExistence type="inferred from homology"/>
<feature type="transmembrane region" description="Helical" evidence="7">
    <location>
        <begin position="212"/>
        <end position="230"/>
    </location>
</feature>
<name>A0A0C7NQC9_DEFTU</name>
<dbReference type="STRING" id="1006576.DTL3_0793"/>
<feature type="domain" description="ABC transmembrane type-1" evidence="8">
    <location>
        <begin position="50"/>
        <end position="230"/>
    </location>
</feature>
<evidence type="ECO:0000313" key="9">
    <source>
        <dbReference type="EMBL" id="CEP78102.1"/>
    </source>
</evidence>
<dbReference type="EMBL" id="LN824141">
    <property type="protein sequence ID" value="CEP78102.1"/>
    <property type="molecule type" value="Genomic_DNA"/>
</dbReference>
<dbReference type="Pfam" id="PF00528">
    <property type="entry name" value="BPD_transp_1"/>
    <property type="match status" value="1"/>
</dbReference>
<keyword evidence="6 7" id="KW-0472">Membrane</keyword>
<dbReference type="PANTHER" id="PTHR30151:SF38">
    <property type="entry name" value="ALIPHATIC SULFONATES TRANSPORT PERMEASE PROTEIN SSUC-RELATED"/>
    <property type="match status" value="1"/>
</dbReference>
<feature type="transmembrane region" description="Helical" evidence="7">
    <location>
        <begin position="54"/>
        <end position="76"/>
    </location>
</feature>
<dbReference type="Gene3D" id="1.10.3720.10">
    <property type="entry name" value="MetI-like"/>
    <property type="match status" value="1"/>
</dbReference>
<evidence type="ECO:0000256" key="1">
    <source>
        <dbReference type="ARBA" id="ARBA00004651"/>
    </source>
</evidence>
<organism evidence="9 10">
    <name type="scientific">Defluviitoga tunisiensis</name>
    <dbReference type="NCBI Taxonomy" id="1006576"/>
    <lineage>
        <taxon>Bacteria</taxon>
        <taxon>Thermotogati</taxon>
        <taxon>Thermotogota</taxon>
        <taxon>Thermotogae</taxon>
        <taxon>Petrotogales</taxon>
        <taxon>Petrotogaceae</taxon>
        <taxon>Defluviitoga</taxon>
    </lineage>
</organism>
<gene>
    <name evidence="9" type="primary">tauC</name>
    <name evidence="9" type="ORF">DTL3_0793</name>
</gene>
<comment type="similarity">
    <text evidence="7">Belongs to the binding-protein-dependent transport system permease family.</text>
</comment>
<comment type="subcellular location">
    <subcellularLocation>
        <location evidence="1 7">Cell membrane</location>
        <topology evidence="1 7">Multi-pass membrane protein</topology>
    </subcellularLocation>
</comment>
<evidence type="ECO:0000256" key="5">
    <source>
        <dbReference type="ARBA" id="ARBA00022989"/>
    </source>
</evidence>
<dbReference type="OrthoDB" id="9796361at2"/>
<feature type="transmembrane region" description="Helical" evidence="7">
    <location>
        <begin position="116"/>
        <end position="138"/>
    </location>
</feature>
<dbReference type="PROSITE" id="PS50928">
    <property type="entry name" value="ABC_TM1"/>
    <property type="match status" value="1"/>
</dbReference>
<feature type="transmembrane region" description="Helical" evidence="7">
    <location>
        <begin position="7"/>
        <end position="27"/>
    </location>
</feature>
<dbReference type="SUPFAM" id="SSF161098">
    <property type="entry name" value="MetI-like"/>
    <property type="match status" value="1"/>
</dbReference>
<dbReference type="KEGG" id="dtn:DTL3_0793"/>
<dbReference type="HOGENOM" id="CLU_046113_4_1_0"/>
<dbReference type="RefSeq" id="WP_045087620.1">
    <property type="nucleotide sequence ID" value="NZ_LN824141.1"/>
</dbReference>
<dbReference type="Proteomes" id="UP000032809">
    <property type="component" value="Chromosome I"/>
</dbReference>
<evidence type="ECO:0000259" key="8">
    <source>
        <dbReference type="PROSITE" id="PS50928"/>
    </source>
</evidence>
<evidence type="ECO:0000256" key="7">
    <source>
        <dbReference type="RuleBase" id="RU363032"/>
    </source>
</evidence>
<keyword evidence="2 7" id="KW-0813">Transport</keyword>
<reference evidence="10" key="1">
    <citation type="submission" date="2014-11" db="EMBL/GenBank/DDBJ databases">
        <authorList>
            <person name="Wibberg D."/>
        </authorList>
    </citation>
    <scope>NUCLEOTIDE SEQUENCE [LARGE SCALE GENOMIC DNA]</scope>
    <source>
        <strain evidence="10">L3</strain>
    </source>
</reference>
<sequence>MKTFYGILLIIVIWYFLSFVIGSSFVLPSPHLVIDTLIEQLKTPRVYSALWSTVWKTLVVLLLGTLIGIVIGFFMGINDTVYEIVRPLFMVIQSIPVVSWLAFVVFLWGVGFKGPILISTLSILPDIVFTTASGIKNIDGKLLEMVKLYKVSFGKIFRHLYLASIVPFIIAAVEISIGNVWKVVLVTEFLVGGSGLGVELAWARQYVDVPRIYAITLIAVVLGLATERLFKTISKRMLKRWEIY</sequence>
<dbReference type="CDD" id="cd06261">
    <property type="entry name" value="TM_PBP2"/>
    <property type="match status" value="1"/>
</dbReference>
<evidence type="ECO:0000313" key="10">
    <source>
        <dbReference type="Proteomes" id="UP000032809"/>
    </source>
</evidence>
<feature type="transmembrane region" description="Helical" evidence="7">
    <location>
        <begin position="159"/>
        <end position="181"/>
    </location>
</feature>
<evidence type="ECO:0000256" key="4">
    <source>
        <dbReference type="ARBA" id="ARBA00022692"/>
    </source>
</evidence>
<dbReference type="AlphaFoldDB" id="A0A0C7NQC9"/>
<keyword evidence="10" id="KW-1185">Reference proteome</keyword>
<dbReference type="InterPro" id="IPR000515">
    <property type="entry name" value="MetI-like"/>
</dbReference>
<dbReference type="GO" id="GO:0055085">
    <property type="term" value="P:transmembrane transport"/>
    <property type="evidence" value="ECO:0007669"/>
    <property type="project" value="InterPro"/>
</dbReference>
<keyword evidence="3" id="KW-1003">Cell membrane</keyword>
<accession>A0A0C7NQC9</accession>
<dbReference type="PANTHER" id="PTHR30151">
    <property type="entry name" value="ALKANE SULFONATE ABC TRANSPORTER-RELATED, MEMBRANE SUBUNIT"/>
    <property type="match status" value="1"/>
</dbReference>
<keyword evidence="4 7" id="KW-0812">Transmembrane</keyword>